<dbReference type="AlphaFoldDB" id="A0A1L1PVC0"/>
<evidence type="ECO:0000256" key="1">
    <source>
        <dbReference type="SAM" id="SignalP"/>
    </source>
</evidence>
<dbReference type="PANTHER" id="PTHR42951">
    <property type="entry name" value="METALLO-BETA-LACTAMASE DOMAIN-CONTAINING"/>
    <property type="match status" value="1"/>
</dbReference>
<dbReference type="InterPro" id="IPR001279">
    <property type="entry name" value="Metallo-B-lactamas"/>
</dbReference>
<proteinExistence type="predicted"/>
<protein>
    <submittedName>
        <fullName evidence="3">Beta lactamase</fullName>
    </submittedName>
</protein>
<evidence type="ECO:0000259" key="2">
    <source>
        <dbReference type="SMART" id="SM00849"/>
    </source>
</evidence>
<reference evidence="4" key="1">
    <citation type="submission" date="2014-02" db="EMBL/GenBank/DDBJ databases">
        <authorList>
            <person name="Gan H."/>
        </authorList>
    </citation>
    <scope>NUCLEOTIDE SEQUENCE [LARGE SCALE GENOMIC DNA]</scope>
    <source>
        <strain evidence="4">S1</strain>
    </source>
</reference>
<evidence type="ECO:0000313" key="3">
    <source>
        <dbReference type="EMBL" id="CDN89255.1"/>
    </source>
</evidence>
<dbReference type="SUPFAM" id="SSF56281">
    <property type="entry name" value="Metallo-hydrolase/oxidoreductase"/>
    <property type="match status" value="1"/>
</dbReference>
<keyword evidence="1" id="KW-0732">Signal</keyword>
<dbReference type="InterPro" id="IPR050855">
    <property type="entry name" value="NDM-1-like"/>
</dbReference>
<dbReference type="PANTHER" id="PTHR42951:SF20">
    <property type="entry name" value="BETA LACTAMASE"/>
    <property type="match status" value="1"/>
</dbReference>
<reference evidence="4" key="2">
    <citation type="submission" date="2014-11" db="EMBL/GenBank/DDBJ databases">
        <title>Draft genome sequence of Hydrogenophaga intermedia S1.</title>
        <authorList>
            <person name="Gan H.M."/>
            <person name="Chew T.H."/>
            <person name="Stolz A."/>
        </authorList>
    </citation>
    <scope>NUCLEOTIDE SEQUENCE [LARGE SCALE GENOMIC DNA]</scope>
    <source>
        <strain evidence="4">S1</strain>
    </source>
</reference>
<organism evidence="3 4">
    <name type="scientific">Hydrogenophaga intermedia</name>
    <dbReference type="NCBI Taxonomy" id="65786"/>
    <lineage>
        <taxon>Bacteria</taxon>
        <taxon>Pseudomonadati</taxon>
        <taxon>Pseudomonadota</taxon>
        <taxon>Betaproteobacteria</taxon>
        <taxon>Burkholderiales</taxon>
        <taxon>Comamonadaceae</taxon>
        <taxon>Hydrogenophaga</taxon>
    </lineage>
</organism>
<gene>
    <name evidence="3" type="ORF">BN948_03692</name>
</gene>
<dbReference type="Pfam" id="PF00753">
    <property type="entry name" value="Lactamase_B"/>
    <property type="match status" value="1"/>
</dbReference>
<keyword evidence="4" id="KW-1185">Reference proteome</keyword>
<feature type="signal peptide" evidence="1">
    <location>
        <begin position="1"/>
        <end position="25"/>
    </location>
</feature>
<dbReference type="InterPro" id="IPR036866">
    <property type="entry name" value="RibonucZ/Hydroxyglut_hydro"/>
</dbReference>
<dbReference type="Gene3D" id="3.60.15.10">
    <property type="entry name" value="Ribonuclease Z/Hydroxyacylglutathione hydrolase-like"/>
    <property type="match status" value="1"/>
</dbReference>
<accession>A0A1L1PVC0</accession>
<name>A0A1L1PVC0_HYDIT</name>
<feature type="chain" id="PRO_5009681748" evidence="1">
    <location>
        <begin position="26"/>
        <end position="317"/>
    </location>
</feature>
<dbReference type="CDD" id="cd16282">
    <property type="entry name" value="metallo-hydrolase-like_MBL-fold"/>
    <property type="match status" value="1"/>
</dbReference>
<dbReference type="EMBL" id="CCAE010000038">
    <property type="protein sequence ID" value="CDN89255.1"/>
    <property type="molecule type" value="Genomic_DNA"/>
</dbReference>
<dbReference type="SMART" id="SM00849">
    <property type="entry name" value="Lactamase_B"/>
    <property type="match status" value="1"/>
</dbReference>
<sequence precursor="true">MFCYFLRRAVLALLSGLLTLTQALAQAPLRVQPVAPDTWFAQGAAALGSPANRNFISNAAFVVTREGVVVIDALGSPALADELLAEIARVTPLPVRYVIVTHYHADHIYGLQRFKAAGATIVAGEQGREYLASDTARLRLQASREELAPWIDEHTQLVPADRWLQADTVIELGGERFRLQLAGPAHTPEDLVVLHERTGVLFAGDLVFRGRIPFVGLADSSGWIRSLDRLLTLQPRLLVPGHGPVSDQSVADLQLTRDYLVHLRQAMGEAARNLEPFEDAYARTDWSRFESLPLFGAANRINAYNTYLLMEREGMGR</sequence>
<feature type="domain" description="Metallo-beta-lactamase" evidence="2">
    <location>
        <begin position="56"/>
        <end position="242"/>
    </location>
</feature>
<dbReference type="Proteomes" id="UP000028878">
    <property type="component" value="Unassembled WGS sequence"/>
</dbReference>
<evidence type="ECO:0000313" key="4">
    <source>
        <dbReference type="Proteomes" id="UP000028878"/>
    </source>
</evidence>